<dbReference type="PANTHER" id="PTHR42789:SF1">
    <property type="entry name" value="D-ISOMER SPECIFIC 2-HYDROXYACID DEHYDROGENASE FAMILY PROTEIN (AFU_ORTHOLOGUE AFUA_6G10090)"/>
    <property type="match status" value="1"/>
</dbReference>
<dbReference type="GO" id="GO:0008652">
    <property type="term" value="P:amino acid biosynthetic process"/>
    <property type="evidence" value="ECO:0007669"/>
    <property type="project" value="UniProtKB-KW"/>
</dbReference>
<dbReference type="InterPro" id="IPR029752">
    <property type="entry name" value="D-isomer_DH_CS1"/>
</dbReference>
<dbReference type="InterPro" id="IPR036291">
    <property type="entry name" value="NAD(P)-bd_dom_sf"/>
</dbReference>
<accession>A0A3T1D404</accession>
<dbReference type="FunFam" id="3.40.50.720:FF:000203">
    <property type="entry name" value="D-3-phosphoglycerate dehydrogenase (SerA)"/>
    <property type="match status" value="1"/>
</dbReference>
<dbReference type="EMBL" id="AP019400">
    <property type="protein sequence ID" value="BBI32846.1"/>
    <property type="molecule type" value="Genomic_DNA"/>
</dbReference>
<dbReference type="GO" id="GO:0016616">
    <property type="term" value="F:oxidoreductase activity, acting on the CH-OH group of donors, NAD or NADP as acceptor"/>
    <property type="evidence" value="ECO:0007669"/>
    <property type="project" value="InterPro"/>
</dbReference>
<sequence length="317" mass="34389">MNKVLITPKSYHYYKDKAFEMLRAKGYEPIENQTGRTLTEDEIIELAKEGVVGVIVGVDPMPARVLEQLKDVRAVSKYGMGVDNIDTGRAGELGIQVRAAQGTNNVSVAELAIGLIFAASRHLPAMSAKVKQGSWDRILGRELTGKTVGIVGGGQIGFEVAKRARGLEMDVSVYDPFLKDDAFADQPGIRLVRDLDALFASSDYISLHVPAVPDTYHLINARTLALMKPSAILINTSRGELIDEEALYDALVDGKLSGAAVDVFSSEPPQPGNKLVALDQFILTSHTGAFTYEAIEKMVLRSTINLLDMLEQSEALA</sequence>
<feature type="domain" description="D-isomer specific 2-hydroxyacid dehydrogenase NAD-binding" evidence="7">
    <location>
        <begin position="113"/>
        <end position="288"/>
    </location>
</feature>
<name>A0A3T1D404_9BACL</name>
<evidence type="ECO:0000259" key="6">
    <source>
        <dbReference type="Pfam" id="PF00389"/>
    </source>
</evidence>
<evidence type="ECO:0000313" key="8">
    <source>
        <dbReference type="EMBL" id="BBI32846.1"/>
    </source>
</evidence>
<evidence type="ECO:0000256" key="2">
    <source>
        <dbReference type="ARBA" id="ARBA00022605"/>
    </source>
</evidence>
<keyword evidence="9" id="KW-1185">Reference proteome</keyword>
<feature type="domain" description="D-isomer specific 2-hydroxyacid dehydrogenase catalytic" evidence="6">
    <location>
        <begin position="15"/>
        <end position="312"/>
    </location>
</feature>
<dbReference type="Gene3D" id="3.40.50.720">
    <property type="entry name" value="NAD(P)-binding Rossmann-like Domain"/>
    <property type="match status" value="2"/>
</dbReference>
<dbReference type="KEGG" id="cohn:KCTCHS21_22450"/>
<evidence type="ECO:0000313" key="9">
    <source>
        <dbReference type="Proteomes" id="UP000289856"/>
    </source>
</evidence>
<organism evidence="8 9">
    <name type="scientific">Cohnella abietis</name>
    <dbReference type="NCBI Taxonomy" id="2507935"/>
    <lineage>
        <taxon>Bacteria</taxon>
        <taxon>Bacillati</taxon>
        <taxon>Bacillota</taxon>
        <taxon>Bacilli</taxon>
        <taxon>Bacillales</taxon>
        <taxon>Paenibacillaceae</taxon>
        <taxon>Cohnella</taxon>
    </lineage>
</organism>
<dbReference type="Pfam" id="PF02826">
    <property type="entry name" value="2-Hacid_dh_C"/>
    <property type="match status" value="1"/>
</dbReference>
<dbReference type="Proteomes" id="UP000289856">
    <property type="component" value="Chromosome"/>
</dbReference>
<keyword evidence="4" id="KW-0520">NAD</keyword>
<reference evidence="8 9" key="1">
    <citation type="submission" date="2019-01" db="EMBL/GenBank/DDBJ databases">
        <title>Complete genome sequence of Cohnella hallensis HS21 isolated from Korean fir (Abies koreana) rhizospheric soil.</title>
        <authorList>
            <person name="Jiang L."/>
            <person name="Kang S.W."/>
            <person name="Kim S."/>
            <person name="Jung J."/>
            <person name="Kim C.Y."/>
            <person name="Kim D.H."/>
            <person name="Kim S.W."/>
            <person name="Lee J."/>
        </authorList>
    </citation>
    <scope>NUCLEOTIDE SEQUENCE [LARGE SCALE GENOMIC DNA]</scope>
    <source>
        <strain evidence="8 9">HS21</strain>
    </source>
</reference>
<keyword evidence="3 5" id="KW-0560">Oxidoreductase</keyword>
<evidence type="ECO:0000256" key="5">
    <source>
        <dbReference type="RuleBase" id="RU003719"/>
    </source>
</evidence>
<dbReference type="InterPro" id="IPR006140">
    <property type="entry name" value="D-isomer_DH_NAD-bd"/>
</dbReference>
<gene>
    <name evidence="8" type="ORF">KCTCHS21_22450</name>
</gene>
<proteinExistence type="inferred from homology"/>
<protein>
    <submittedName>
        <fullName evidence="8">2-hydroxyacid dehydrogenase</fullName>
    </submittedName>
</protein>
<dbReference type="RefSeq" id="WP_130607680.1">
    <property type="nucleotide sequence ID" value="NZ_AP019400.1"/>
</dbReference>
<comment type="similarity">
    <text evidence="1 5">Belongs to the D-isomer specific 2-hydroxyacid dehydrogenase family.</text>
</comment>
<dbReference type="InterPro" id="IPR050857">
    <property type="entry name" value="D-2-hydroxyacid_DH"/>
</dbReference>
<dbReference type="PROSITE" id="PS00065">
    <property type="entry name" value="D_2_HYDROXYACID_DH_1"/>
    <property type="match status" value="1"/>
</dbReference>
<dbReference type="Pfam" id="PF00389">
    <property type="entry name" value="2-Hacid_dh"/>
    <property type="match status" value="1"/>
</dbReference>
<dbReference type="InterPro" id="IPR006139">
    <property type="entry name" value="D-isomer_2_OHA_DH_cat_dom"/>
</dbReference>
<dbReference type="SUPFAM" id="SSF51735">
    <property type="entry name" value="NAD(P)-binding Rossmann-fold domains"/>
    <property type="match status" value="1"/>
</dbReference>
<dbReference type="OrthoDB" id="9805416at2"/>
<evidence type="ECO:0000256" key="3">
    <source>
        <dbReference type="ARBA" id="ARBA00023002"/>
    </source>
</evidence>
<dbReference type="CDD" id="cd12172">
    <property type="entry name" value="PGDH_like_2"/>
    <property type="match status" value="1"/>
</dbReference>
<dbReference type="SUPFAM" id="SSF52283">
    <property type="entry name" value="Formate/glycerate dehydrogenase catalytic domain-like"/>
    <property type="match status" value="1"/>
</dbReference>
<evidence type="ECO:0000256" key="1">
    <source>
        <dbReference type="ARBA" id="ARBA00005854"/>
    </source>
</evidence>
<dbReference type="GO" id="GO:0051287">
    <property type="term" value="F:NAD binding"/>
    <property type="evidence" value="ECO:0007669"/>
    <property type="project" value="InterPro"/>
</dbReference>
<evidence type="ECO:0000256" key="4">
    <source>
        <dbReference type="ARBA" id="ARBA00023027"/>
    </source>
</evidence>
<dbReference type="InterPro" id="IPR029753">
    <property type="entry name" value="D-isomer_DH_CS"/>
</dbReference>
<dbReference type="PROSITE" id="PS00671">
    <property type="entry name" value="D_2_HYDROXYACID_DH_3"/>
    <property type="match status" value="1"/>
</dbReference>
<dbReference type="PANTHER" id="PTHR42789">
    <property type="entry name" value="D-ISOMER SPECIFIC 2-HYDROXYACID DEHYDROGENASE FAMILY PROTEIN (AFU_ORTHOLOGUE AFUA_6G10090)"/>
    <property type="match status" value="1"/>
</dbReference>
<dbReference type="AlphaFoldDB" id="A0A3T1D404"/>
<evidence type="ECO:0000259" key="7">
    <source>
        <dbReference type="Pfam" id="PF02826"/>
    </source>
</evidence>
<keyword evidence="2" id="KW-0028">Amino-acid biosynthesis</keyword>